<evidence type="ECO:0000256" key="1">
    <source>
        <dbReference type="SAM" id="Phobius"/>
    </source>
</evidence>
<dbReference type="Proteomes" id="UP000078200">
    <property type="component" value="Unassembled WGS sequence"/>
</dbReference>
<name>A0A1A9V431_GLOAU</name>
<keyword evidence="3" id="KW-1185">Reference proteome</keyword>
<dbReference type="EnsemblMetazoa" id="GAUT025199-RA">
    <property type="protein sequence ID" value="GAUT025199-PA"/>
    <property type="gene ID" value="GAUT025199"/>
</dbReference>
<dbReference type="VEuPathDB" id="VectorBase:GAUT025199"/>
<dbReference type="AlphaFoldDB" id="A0A1A9V431"/>
<protein>
    <submittedName>
        <fullName evidence="2">Uncharacterized protein</fullName>
    </submittedName>
</protein>
<sequence>MFIIFKTLTNLDIQGVSFSPCHCNIMYNNNFNKYRSKYFKFCFWNFNVLCLTRISEVIELDYTDAMLDPNLKLKGNNIRPSIYCVIVAFMPSMNTVACVVNVLALLSFQII</sequence>
<evidence type="ECO:0000313" key="3">
    <source>
        <dbReference type="Proteomes" id="UP000078200"/>
    </source>
</evidence>
<accession>A0A1A9V431</accession>
<keyword evidence="1" id="KW-0472">Membrane</keyword>
<keyword evidence="1" id="KW-1133">Transmembrane helix</keyword>
<proteinExistence type="predicted"/>
<organism evidence="2 3">
    <name type="scientific">Glossina austeni</name>
    <name type="common">Savannah tsetse fly</name>
    <dbReference type="NCBI Taxonomy" id="7395"/>
    <lineage>
        <taxon>Eukaryota</taxon>
        <taxon>Metazoa</taxon>
        <taxon>Ecdysozoa</taxon>
        <taxon>Arthropoda</taxon>
        <taxon>Hexapoda</taxon>
        <taxon>Insecta</taxon>
        <taxon>Pterygota</taxon>
        <taxon>Neoptera</taxon>
        <taxon>Endopterygota</taxon>
        <taxon>Diptera</taxon>
        <taxon>Brachycera</taxon>
        <taxon>Muscomorpha</taxon>
        <taxon>Hippoboscoidea</taxon>
        <taxon>Glossinidae</taxon>
        <taxon>Glossina</taxon>
    </lineage>
</organism>
<reference evidence="2" key="1">
    <citation type="submission" date="2020-05" db="UniProtKB">
        <authorList>
            <consortium name="EnsemblMetazoa"/>
        </authorList>
    </citation>
    <scope>IDENTIFICATION</scope>
    <source>
        <strain evidence="2">TTRI</strain>
    </source>
</reference>
<keyword evidence="1" id="KW-0812">Transmembrane</keyword>
<feature type="transmembrane region" description="Helical" evidence="1">
    <location>
        <begin position="82"/>
        <end position="108"/>
    </location>
</feature>
<evidence type="ECO:0000313" key="2">
    <source>
        <dbReference type="EnsemblMetazoa" id="GAUT025199-PA"/>
    </source>
</evidence>